<evidence type="ECO:0000256" key="1">
    <source>
        <dbReference type="SAM" id="MobiDB-lite"/>
    </source>
</evidence>
<dbReference type="Proteomes" id="UP000013827">
    <property type="component" value="Unassembled WGS sequence"/>
</dbReference>
<proteinExistence type="predicted"/>
<dbReference type="KEGG" id="ehx:EMIHUDRAFT_231655"/>
<feature type="region of interest" description="Disordered" evidence="1">
    <location>
        <begin position="110"/>
        <end position="139"/>
    </location>
</feature>
<reference evidence="3" key="1">
    <citation type="journal article" date="2013" name="Nature">
        <title>Pan genome of the phytoplankton Emiliania underpins its global distribution.</title>
        <authorList>
            <person name="Read B.A."/>
            <person name="Kegel J."/>
            <person name="Klute M.J."/>
            <person name="Kuo A."/>
            <person name="Lefebvre S.C."/>
            <person name="Maumus F."/>
            <person name="Mayer C."/>
            <person name="Miller J."/>
            <person name="Monier A."/>
            <person name="Salamov A."/>
            <person name="Young J."/>
            <person name="Aguilar M."/>
            <person name="Claverie J.M."/>
            <person name="Frickenhaus S."/>
            <person name="Gonzalez K."/>
            <person name="Herman E.K."/>
            <person name="Lin Y.C."/>
            <person name="Napier J."/>
            <person name="Ogata H."/>
            <person name="Sarno A.F."/>
            <person name="Shmutz J."/>
            <person name="Schroeder D."/>
            <person name="de Vargas C."/>
            <person name="Verret F."/>
            <person name="von Dassow P."/>
            <person name="Valentin K."/>
            <person name="Van de Peer Y."/>
            <person name="Wheeler G."/>
            <person name="Dacks J.B."/>
            <person name="Delwiche C.F."/>
            <person name="Dyhrman S.T."/>
            <person name="Glockner G."/>
            <person name="John U."/>
            <person name="Richards T."/>
            <person name="Worden A.Z."/>
            <person name="Zhang X."/>
            <person name="Grigoriev I.V."/>
            <person name="Allen A.E."/>
            <person name="Bidle K."/>
            <person name="Borodovsky M."/>
            <person name="Bowler C."/>
            <person name="Brownlee C."/>
            <person name="Cock J.M."/>
            <person name="Elias M."/>
            <person name="Gladyshev V.N."/>
            <person name="Groth M."/>
            <person name="Guda C."/>
            <person name="Hadaegh A."/>
            <person name="Iglesias-Rodriguez M.D."/>
            <person name="Jenkins J."/>
            <person name="Jones B.M."/>
            <person name="Lawson T."/>
            <person name="Leese F."/>
            <person name="Lindquist E."/>
            <person name="Lobanov A."/>
            <person name="Lomsadze A."/>
            <person name="Malik S.B."/>
            <person name="Marsh M.E."/>
            <person name="Mackinder L."/>
            <person name="Mock T."/>
            <person name="Mueller-Roeber B."/>
            <person name="Pagarete A."/>
            <person name="Parker M."/>
            <person name="Probert I."/>
            <person name="Quesneville H."/>
            <person name="Raines C."/>
            <person name="Rensing S.A."/>
            <person name="Riano-Pachon D.M."/>
            <person name="Richier S."/>
            <person name="Rokitta S."/>
            <person name="Shiraiwa Y."/>
            <person name="Soanes D.M."/>
            <person name="van der Giezen M."/>
            <person name="Wahlund T.M."/>
            <person name="Williams B."/>
            <person name="Wilson W."/>
            <person name="Wolfe G."/>
            <person name="Wurch L.L."/>
        </authorList>
    </citation>
    <scope>NUCLEOTIDE SEQUENCE</scope>
</reference>
<evidence type="ECO:0000313" key="3">
    <source>
        <dbReference type="Proteomes" id="UP000013827"/>
    </source>
</evidence>
<accession>A0A0D3K7C5</accession>
<dbReference type="EnsemblProtists" id="EOD31660">
    <property type="protein sequence ID" value="EOD31660"/>
    <property type="gene ID" value="EMIHUDRAFT_231655"/>
</dbReference>
<dbReference type="AlphaFoldDB" id="A0A0D3K7C5"/>
<dbReference type="HOGENOM" id="CLU_1017199_0_0_1"/>
<keyword evidence="3" id="KW-1185">Reference proteome</keyword>
<protein>
    <submittedName>
        <fullName evidence="2">Uncharacterized protein</fullName>
    </submittedName>
</protein>
<organism evidence="2 3">
    <name type="scientific">Emiliania huxleyi (strain CCMP1516)</name>
    <dbReference type="NCBI Taxonomy" id="280463"/>
    <lineage>
        <taxon>Eukaryota</taxon>
        <taxon>Haptista</taxon>
        <taxon>Haptophyta</taxon>
        <taxon>Prymnesiophyceae</taxon>
        <taxon>Isochrysidales</taxon>
        <taxon>Noelaerhabdaceae</taxon>
        <taxon>Emiliania</taxon>
    </lineage>
</organism>
<feature type="compositionally biased region" description="Polar residues" evidence="1">
    <location>
        <begin position="110"/>
        <end position="119"/>
    </location>
</feature>
<reference evidence="2" key="2">
    <citation type="submission" date="2024-10" db="UniProtKB">
        <authorList>
            <consortium name="EnsemblProtists"/>
        </authorList>
    </citation>
    <scope>IDENTIFICATION</scope>
</reference>
<evidence type="ECO:0000313" key="2">
    <source>
        <dbReference type="EnsemblProtists" id="EOD31660"/>
    </source>
</evidence>
<dbReference type="PaxDb" id="2903-EOD31660"/>
<name>A0A0D3K7C5_EMIH1</name>
<dbReference type="GeneID" id="17276934"/>
<sequence>MHKPGLKILFCGGDYRYAREDKGVEVQLLLFESFGGFGKGVREILRRAADVLQNKLTRAQYLDEVTWTTKSWLGLQKQRISVVLHTAIAEQVVNELACAAGVGGCTELTGQNAPKQTNPKGGMPGLTPAKKANSQSQLASSGQDAAKYSAYRLKLQAAYCPSASTKLDARAYSFSQKMKEVGDRLKQATSEEDKKSLAAEKKKLTEDRGKMYAEEGKKASTRSTDEKKTFAAANAAIYKAGYAKYCTEDIASSDELCTNPLMKKVYGPKKAAPA</sequence>
<dbReference type="RefSeq" id="XP_005784089.1">
    <property type="nucleotide sequence ID" value="XM_005784032.1"/>
</dbReference>